<comment type="caution">
    <text evidence="1">The sequence shown here is derived from an EMBL/GenBank/DDBJ whole genome shotgun (WGS) entry which is preliminary data.</text>
</comment>
<accession>A0ABN9BVA4</accession>
<proteinExistence type="predicted"/>
<organism evidence="1 2">
    <name type="scientific">Staurois parvus</name>
    <dbReference type="NCBI Taxonomy" id="386267"/>
    <lineage>
        <taxon>Eukaryota</taxon>
        <taxon>Metazoa</taxon>
        <taxon>Chordata</taxon>
        <taxon>Craniata</taxon>
        <taxon>Vertebrata</taxon>
        <taxon>Euteleostomi</taxon>
        <taxon>Amphibia</taxon>
        <taxon>Batrachia</taxon>
        <taxon>Anura</taxon>
        <taxon>Neobatrachia</taxon>
        <taxon>Ranoidea</taxon>
        <taxon>Ranidae</taxon>
        <taxon>Staurois</taxon>
    </lineage>
</organism>
<protein>
    <submittedName>
        <fullName evidence="1">Uncharacterized protein</fullName>
    </submittedName>
</protein>
<evidence type="ECO:0000313" key="2">
    <source>
        <dbReference type="Proteomes" id="UP001162483"/>
    </source>
</evidence>
<dbReference type="EMBL" id="CATNWA010006155">
    <property type="protein sequence ID" value="CAI9551533.1"/>
    <property type="molecule type" value="Genomic_DNA"/>
</dbReference>
<gene>
    <name evidence="1" type="ORF">SPARVUS_LOCUS3758076</name>
</gene>
<sequence>VSATSQCPAVVPVSATSQCPAVVPVSAAISAIYQYPSSVSPISAAYQCCILVPPIRDTSLVLPISATYPCHLISTAYQCPLVLPISAHQCRLSVLPHQRTSVKEKNYLFEKFYNRNKETFFFFFSKFFALFCL</sequence>
<evidence type="ECO:0000313" key="1">
    <source>
        <dbReference type="EMBL" id="CAI9551533.1"/>
    </source>
</evidence>
<keyword evidence="2" id="KW-1185">Reference proteome</keyword>
<name>A0ABN9BVA4_9NEOB</name>
<reference evidence="1" key="1">
    <citation type="submission" date="2023-05" db="EMBL/GenBank/DDBJ databases">
        <authorList>
            <person name="Stuckert A."/>
        </authorList>
    </citation>
    <scope>NUCLEOTIDE SEQUENCE</scope>
</reference>
<feature type="non-terminal residue" evidence="1">
    <location>
        <position position="1"/>
    </location>
</feature>
<dbReference type="Proteomes" id="UP001162483">
    <property type="component" value="Unassembled WGS sequence"/>
</dbReference>